<dbReference type="NCBIfam" id="TIGR00059">
    <property type="entry name" value="L17"/>
    <property type="match status" value="1"/>
</dbReference>
<dbReference type="OrthoDB" id="9809073at2"/>
<dbReference type="GO" id="GO:0022625">
    <property type="term" value="C:cytosolic large ribosomal subunit"/>
    <property type="evidence" value="ECO:0007669"/>
    <property type="project" value="TreeGrafter"/>
</dbReference>
<dbReference type="GO" id="GO:0003735">
    <property type="term" value="F:structural constituent of ribosome"/>
    <property type="evidence" value="ECO:0007669"/>
    <property type="project" value="InterPro"/>
</dbReference>
<dbReference type="GO" id="GO:0006412">
    <property type="term" value="P:translation"/>
    <property type="evidence" value="ECO:0007669"/>
    <property type="project" value="UniProtKB-UniRule"/>
</dbReference>
<dbReference type="InterPro" id="IPR036373">
    <property type="entry name" value="Ribosomal_bL17_sf"/>
</dbReference>
<dbReference type="PROSITE" id="PS01167">
    <property type="entry name" value="RIBOSOMAL_L17"/>
    <property type="match status" value="1"/>
</dbReference>
<evidence type="ECO:0000256" key="3">
    <source>
        <dbReference type="ARBA" id="ARBA00023274"/>
    </source>
</evidence>
<dbReference type="PANTHER" id="PTHR14413">
    <property type="entry name" value="RIBOSOMAL PROTEIN L17"/>
    <property type="match status" value="1"/>
</dbReference>
<feature type="compositionally biased region" description="Basic residues" evidence="6">
    <location>
        <begin position="173"/>
        <end position="194"/>
    </location>
</feature>
<comment type="subunit">
    <text evidence="4">Part of the 50S ribosomal subunit. Contacts protein L32.</text>
</comment>
<gene>
    <name evidence="4 7" type="primary">rplQ</name>
    <name evidence="7" type="ORF">CH365_16535</name>
</gene>
<organism evidence="7 8">
    <name type="scientific">Leptospira neocaledonica</name>
    <dbReference type="NCBI Taxonomy" id="2023192"/>
    <lineage>
        <taxon>Bacteria</taxon>
        <taxon>Pseudomonadati</taxon>
        <taxon>Spirochaetota</taxon>
        <taxon>Spirochaetia</taxon>
        <taxon>Leptospirales</taxon>
        <taxon>Leptospiraceae</taxon>
        <taxon>Leptospira</taxon>
    </lineage>
</organism>
<dbReference type="Proteomes" id="UP000231843">
    <property type="component" value="Unassembled WGS sequence"/>
</dbReference>
<keyword evidence="8" id="KW-1185">Reference proteome</keyword>
<feature type="compositionally biased region" description="Basic and acidic residues" evidence="6">
    <location>
        <begin position="136"/>
        <end position="170"/>
    </location>
</feature>
<evidence type="ECO:0000256" key="5">
    <source>
        <dbReference type="RuleBase" id="RU000660"/>
    </source>
</evidence>
<reference evidence="7 8" key="1">
    <citation type="submission" date="2017-07" db="EMBL/GenBank/DDBJ databases">
        <title>Leptospira spp. isolated from tropical soils.</title>
        <authorList>
            <person name="Thibeaux R."/>
            <person name="Iraola G."/>
            <person name="Ferres I."/>
            <person name="Bierque E."/>
            <person name="Girault D."/>
            <person name="Soupe-Gilbert M.-E."/>
            <person name="Picardeau M."/>
            <person name="Goarant C."/>
        </authorList>
    </citation>
    <scope>NUCLEOTIDE SEQUENCE [LARGE SCALE GENOMIC DNA]</scope>
    <source>
        <strain evidence="7 8">ES4-C-A1</strain>
    </source>
</reference>
<dbReference type="AlphaFoldDB" id="A0A2M9ZVH5"/>
<keyword evidence="2 4" id="KW-0689">Ribosomal protein</keyword>
<dbReference type="InterPro" id="IPR000456">
    <property type="entry name" value="Ribosomal_bL17"/>
</dbReference>
<dbReference type="Pfam" id="PF01196">
    <property type="entry name" value="Ribosomal_L17"/>
    <property type="match status" value="1"/>
</dbReference>
<keyword evidence="3 4" id="KW-0687">Ribonucleoprotein</keyword>
<evidence type="ECO:0000313" key="8">
    <source>
        <dbReference type="Proteomes" id="UP000231843"/>
    </source>
</evidence>
<dbReference type="Gene3D" id="3.90.1030.10">
    <property type="entry name" value="Ribosomal protein L17"/>
    <property type="match status" value="1"/>
</dbReference>
<dbReference type="PANTHER" id="PTHR14413:SF16">
    <property type="entry name" value="LARGE RIBOSOMAL SUBUNIT PROTEIN BL17M"/>
    <property type="match status" value="1"/>
</dbReference>
<comment type="similarity">
    <text evidence="1 4 5">Belongs to the bacterial ribosomal protein bL17 family.</text>
</comment>
<dbReference type="SUPFAM" id="SSF64263">
    <property type="entry name" value="Prokaryotic ribosomal protein L17"/>
    <property type="match status" value="1"/>
</dbReference>
<evidence type="ECO:0000256" key="2">
    <source>
        <dbReference type="ARBA" id="ARBA00022980"/>
    </source>
</evidence>
<dbReference type="RefSeq" id="WP_100769643.1">
    <property type="nucleotide sequence ID" value="NZ_NPEA01000009.1"/>
</dbReference>
<evidence type="ECO:0000256" key="1">
    <source>
        <dbReference type="ARBA" id="ARBA00008777"/>
    </source>
</evidence>
<evidence type="ECO:0000256" key="4">
    <source>
        <dbReference type="HAMAP-Rule" id="MF_01368"/>
    </source>
</evidence>
<protein>
    <recommendedName>
        <fullName evidence="4">Large ribosomal subunit protein bL17</fullName>
    </recommendedName>
</protein>
<dbReference type="EMBL" id="NPEA01000009">
    <property type="protein sequence ID" value="PJZ75973.1"/>
    <property type="molecule type" value="Genomic_DNA"/>
</dbReference>
<name>A0A2M9ZVH5_9LEPT</name>
<proteinExistence type="inferred from homology"/>
<dbReference type="InterPro" id="IPR047859">
    <property type="entry name" value="Ribosomal_bL17_CS"/>
</dbReference>
<feature type="region of interest" description="Disordered" evidence="6">
    <location>
        <begin position="136"/>
        <end position="194"/>
    </location>
</feature>
<sequence>MNKRNKVKHLNREKGHRDALINNMITSLFKYERIESTQAKLKVVRSHAEKIITRAKRNLATDIAPAVALHNKREVLKRVKDRNIVTKLFEDIAVRYANTNGGYTRILKMINRASDNSEVGILELTNRKDRPTLIKEIKDKREAISDSKKEKAAAPAPAKKEKAPKKEAAPKAKAAKKPAAPKKAVKKAAPKKKK</sequence>
<evidence type="ECO:0000256" key="6">
    <source>
        <dbReference type="SAM" id="MobiDB-lite"/>
    </source>
</evidence>
<evidence type="ECO:0000313" key="7">
    <source>
        <dbReference type="EMBL" id="PJZ75973.1"/>
    </source>
</evidence>
<dbReference type="HAMAP" id="MF_01368">
    <property type="entry name" value="Ribosomal_bL17"/>
    <property type="match status" value="1"/>
</dbReference>
<accession>A0A2M9ZVH5</accession>
<comment type="caution">
    <text evidence="7">The sequence shown here is derived from an EMBL/GenBank/DDBJ whole genome shotgun (WGS) entry which is preliminary data.</text>
</comment>